<evidence type="ECO:0000256" key="1">
    <source>
        <dbReference type="ARBA" id="ARBA00001941"/>
    </source>
</evidence>
<keyword evidence="5 10" id="KW-0031">Aminopeptidase</keyword>
<evidence type="ECO:0000256" key="5">
    <source>
        <dbReference type="ARBA" id="ARBA00022438"/>
    </source>
</evidence>
<evidence type="ECO:0000256" key="9">
    <source>
        <dbReference type="ARBA" id="ARBA00023049"/>
    </source>
</evidence>
<dbReference type="Gene3D" id="3.40.1830.10">
    <property type="entry name" value="Thermophilic metalloprotease (M29)"/>
    <property type="match status" value="1"/>
</dbReference>
<evidence type="ECO:0000256" key="6">
    <source>
        <dbReference type="ARBA" id="ARBA00022670"/>
    </source>
</evidence>
<dbReference type="PANTHER" id="PTHR34448:SF1">
    <property type="entry name" value="BLL6088 PROTEIN"/>
    <property type="match status" value="1"/>
</dbReference>
<evidence type="ECO:0000256" key="7">
    <source>
        <dbReference type="ARBA" id="ARBA00022723"/>
    </source>
</evidence>
<sequence>MHDPRIDALSRQLVRYSTKVKKGDLVWIDLFDVPNTVGQSLIREVVAAGGMPMVRINDAVITREQMIHASAKQYDIIAENNLALMKQTDCYIAVRGSHNITEAADVPAEQMKMVMAKLRPVQNERVNNSRWVVLRWPTASMAQQAGMSTQAFEDFFFRVCLLDYAALIPAMNALKKLMDKARDVHITGPGTDLRFSLKGLKGIVCGGGHNIPDGEVFSAPVKDSVEGVISYNAPTIYQGIAFDSVKLEFSKGKIVNATANNTAAINKILDSDEGARYIGEFAIGFNREIKEPMRDILFDEKIAGSFHFTPGQAYEGVADNGNRSQVHWDLVNIQRPEYGGGEIRFDGKLIRKDGKFVVPELKPLNY</sequence>
<dbReference type="RefSeq" id="WP_377170696.1">
    <property type="nucleotide sequence ID" value="NZ_JBHSMQ010000010.1"/>
</dbReference>
<reference evidence="11" key="1">
    <citation type="journal article" date="2019" name="Int. J. Syst. Evol. Microbiol.">
        <title>The Global Catalogue of Microorganisms (GCM) 10K type strain sequencing project: providing services to taxonomists for standard genome sequencing and annotation.</title>
        <authorList>
            <consortium name="The Broad Institute Genomics Platform"/>
            <consortium name="The Broad Institute Genome Sequencing Center for Infectious Disease"/>
            <person name="Wu L."/>
            <person name="Ma J."/>
        </authorList>
    </citation>
    <scope>NUCLEOTIDE SEQUENCE [LARGE SCALE GENOMIC DNA]</scope>
    <source>
        <strain evidence="11">CGMCC 4.1469</strain>
    </source>
</reference>
<keyword evidence="11" id="KW-1185">Reference proteome</keyword>
<comment type="cofactor">
    <cofactor evidence="1">
        <name>Co(2+)</name>
        <dbReference type="ChEBI" id="CHEBI:48828"/>
    </cofactor>
</comment>
<dbReference type="SUPFAM" id="SSF144052">
    <property type="entry name" value="Thermophilic metalloprotease-like"/>
    <property type="match status" value="1"/>
</dbReference>
<dbReference type="InterPro" id="IPR000787">
    <property type="entry name" value="Peptidase_M29"/>
</dbReference>
<evidence type="ECO:0000313" key="11">
    <source>
        <dbReference type="Proteomes" id="UP001596052"/>
    </source>
</evidence>
<keyword evidence="9" id="KW-0482">Metalloprotease</keyword>
<evidence type="ECO:0000256" key="2">
    <source>
        <dbReference type="ARBA" id="ARBA00001946"/>
    </source>
</evidence>
<proteinExistence type="inferred from homology"/>
<evidence type="ECO:0000256" key="8">
    <source>
        <dbReference type="ARBA" id="ARBA00022801"/>
    </source>
</evidence>
<evidence type="ECO:0000313" key="10">
    <source>
        <dbReference type="EMBL" id="MFC5457415.1"/>
    </source>
</evidence>
<comment type="caution">
    <text evidence="10">The sequence shown here is derived from an EMBL/GenBank/DDBJ whole genome shotgun (WGS) entry which is preliminary data.</text>
</comment>
<keyword evidence="6" id="KW-0645">Protease</keyword>
<dbReference type="Pfam" id="PF02073">
    <property type="entry name" value="Peptidase_M29"/>
    <property type="match status" value="1"/>
</dbReference>
<protein>
    <submittedName>
        <fullName evidence="10">Aminopeptidase</fullName>
    </submittedName>
</protein>
<keyword evidence="7" id="KW-0479">Metal-binding</keyword>
<keyword evidence="8" id="KW-0378">Hydrolase</keyword>
<accession>A0ABW0KV81</accession>
<dbReference type="InterPro" id="IPR035097">
    <property type="entry name" value="M29_N-terminal"/>
</dbReference>
<dbReference type="PANTHER" id="PTHR34448">
    <property type="entry name" value="AMINOPEPTIDASE"/>
    <property type="match status" value="1"/>
</dbReference>
<comment type="similarity">
    <text evidence="4">Belongs to the peptidase M29 family.</text>
</comment>
<gene>
    <name evidence="10" type="ORF">ACFQDI_21285</name>
</gene>
<comment type="cofactor">
    <cofactor evidence="2">
        <name>Mg(2+)</name>
        <dbReference type="ChEBI" id="CHEBI:18420"/>
    </cofactor>
</comment>
<dbReference type="GO" id="GO:0004177">
    <property type="term" value="F:aminopeptidase activity"/>
    <property type="evidence" value="ECO:0007669"/>
    <property type="project" value="UniProtKB-KW"/>
</dbReference>
<dbReference type="Proteomes" id="UP001596052">
    <property type="component" value="Unassembled WGS sequence"/>
</dbReference>
<dbReference type="InterPro" id="IPR052170">
    <property type="entry name" value="M29_Exopeptidase"/>
</dbReference>
<comment type="cofactor">
    <cofactor evidence="3">
        <name>Zn(2+)</name>
        <dbReference type="ChEBI" id="CHEBI:29105"/>
    </cofactor>
</comment>
<name>A0ABW0KV81_9BACT</name>
<evidence type="ECO:0000256" key="4">
    <source>
        <dbReference type="ARBA" id="ARBA00008236"/>
    </source>
</evidence>
<evidence type="ECO:0000256" key="3">
    <source>
        <dbReference type="ARBA" id="ARBA00001947"/>
    </source>
</evidence>
<organism evidence="10 11">
    <name type="scientific">Prosthecobacter fluviatilis</name>
    <dbReference type="NCBI Taxonomy" id="445931"/>
    <lineage>
        <taxon>Bacteria</taxon>
        <taxon>Pseudomonadati</taxon>
        <taxon>Verrucomicrobiota</taxon>
        <taxon>Verrucomicrobiia</taxon>
        <taxon>Verrucomicrobiales</taxon>
        <taxon>Verrucomicrobiaceae</taxon>
        <taxon>Prosthecobacter</taxon>
    </lineage>
</organism>
<dbReference type="EMBL" id="JBHSMQ010000010">
    <property type="protein sequence ID" value="MFC5457415.1"/>
    <property type="molecule type" value="Genomic_DNA"/>
</dbReference>